<dbReference type="EMBL" id="RSCD01000008">
    <property type="protein sequence ID" value="RSH91539.1"/>
    <property type="molecule type" value="Genomic_DNA"/>
</dbReference>
<feature type="domain" description="BRCT" evidence="2">
    <location>
        <begin position="20"/>
        <end position="142"/>
    </location>
</feature>
<name>A0A427YKE7_9TREE</name>
<feature type="compositionally biased region" description="Polar residues" evidence="1">
    <location>
        <begin position="841"/>
        <end position="862"/>
    </location>
</feature>
<feature type="region of interest" description="Disordered" evidence="1">
    <location>
        <begin position="517"/>
        <end position="542"/>
    </location>
</feature>
<dbReference type="OrthoDB" id="2597023at2759"/>
<protein>
    <recommendedName>
        <fullName evidence="2">BRCT domain-containing protein</fullName>
    </recommendedName>
</protein>
<feature type="compositionally biased region" description="Basic and acidic residues" evidence="1">
    <location>
        <begin position="823"/>
        <end position="840"/>
    </location>
</feature>
<feature type="compositionally biased region" description="Acidic residues" evidence="1">
    <location>
        <begin position="370"/>
        <end position="383"/>
    </location>
</feature>
<organism evidence="3 4">
    <name type="scientific">Saitozyma podzolica</name>
    <dbReference type="NCBI Taxonomy" id="1890683"/>
    <lineage>
        <taxon>Eukaryota</taxon>
        <taxon>Fungi</taxon>
        <taxon>Dikarya</taxon>
        <taxon>Basidiomycota</taxon>
        <taxon>Agaricomycotina</taxon>
        <taxon>Tremellomycetes</taxon>
        <taxon>Tremellales</taxon>
        <taxon>Trimorphomycetaceae</taxon>
        <taxon>Saitozyma</taxon>
    </lineage>
</organism>
<dbReference type="InterPro" id="IPR001357">
    <property type="entry name" value="BRCT_dom"/>
</dbReference>
<dbReference type="PROSITE" id="PS50172">
    <property type="entry name" value="BRCT"/>
    <property type="match status" value="3"/>
</dbReference>
<feature type="region of interest" description="Disordered" evidence="1">
    <location>
        <begin position="1489"/>
        <end position="1549"/>
    </location>
</feature>
<comment type="caution">
    <text evidence="3">The sequence shown here is derived from an EMBL/GenBank/DDBJ whole genome shotgun (WGS) entry which is preliminary data.</text>
</comment>
<evidence type="ECO:0000313" key="3">
    <source>
        <dbReference type="EMBL" id="RSH91539.1"/>
    </source>
</evidence>
<feature type="compositionally biased region" description="Basic and acidic residues" evidence="1">
    <location>
        <begin position="348"/>
        <end position="361"/>
    </location>
</feature>
<feature type="region of interest" description="Disordered" evidence="1">
    <location>
        <begin position="172"/>
        <end position="239"/>
    </location>
</feature>
<feature type="compositionally biased region" description="Polar residues" evidence="1">
    <location>
        <begin position="1081"/>
        <end position="1101"/>
    </location>
</feature>
<feature type="compositionally biased region" description="Basic and acidic residues" evidence="1">
    <location>
        <begin position="526"/>
        <end position="537"/>
    </location>
</feature>
<feature type="compositionally biased region" description="Polar residues" evidence="1">
    <location>
        <begin position="296"/>
        <end position="310"/>
    </location>
</feature>
<feature type="region of interest" description="Disordered" evidence="1">
    <location>
        <begin position="264"/>
        <end position="408"/>
    </location>
</feature>
<feature type="compositionally biased region" description="Pro residues" evidence="1">
    <location>
        <begin position="655"/>
        <end position="665"/>
    </location>
</feature>
<gene>
    <name evidence="3" type="ORF">EHS25_009838</name>
</gene>
<feature type="region of interest" description="Disordered" evidence="1">
    <location>
        <begin position="1079"/>
        <end position="1116"/>
    </location>
</feature>
<feature type="region of interest" description="Disordered" evidence="1">
    <location>
        <begin position="1383"/>
        <end position="1408"/>
    </location>
</feature>
<evidence type="ECO:0000256" key="1">
    <source>
        <dbReference type="SAM" id="MobiDB-lite"/>
    </source>
</evidence>
<keyword evidence="4" id="KW-1185">Reference proteome</keyword>
<feature type="region of interest" description="Disordered" evidence="1">
    <location>
        <begin position="646"/>
        <end position="719"/>
    </location>
</feature>
<evidence type="ECO:0000313" key="4">
    <source>
        <dbReference type="Proteomes" id="UP000279259"/>
    </source>
</evidence>
<feature type="compositionally biased region" description="Basic residues" evidence="1">
    <location>
        <begin position="1489"/>
        <end position="1501"/>
    </location>
</feature>
<feature type="compositionally biased region" description="Polar residues" evidence="1">
    <location>
        <begin position="687"/>
        <end position="696"/>
    </location>
</feature>
<feature type="domain" description="BRCT" evidence="2">
    <location>
        <begin position="1161"/>
        <end position="1264"/>
    </location>
</feature>
<feature type="domain" description="BRCT" evidence="2">
    <location>
        <begin position="613"/>
        <end position="636"/>
    </location>
</feature>
<reference evidence="3 4" key="1">
    <citation type="submission" date="2018-11" db="EMBL/GenBank/DDBJ databases">
        <title>Genome sequence of Saitozyma podzolica DSM 27192.</title>
        <authorList>
            <person name="Aliyu H."/>
            <person name="Gorte O."/>
            <person name="Ochsenreither K."/>
        </authorList>
    </citation>
    <scope>NUCLEOTIDE SEQUENCE [LARGE SCALE GENOMIC DNA]</scope>
    <source>
        <strain evidence="3 4">DSM 27192</strain>
    </source>
</reference>
<accession>A0A427YKE7</accession>
<dbReference type="STRING" id="1890683.A0A427YKE7"/>
<evidence type="ECO:0000259" key="2">
    <source>
        <dbReference type="PROSITE" id="PS50172"/>
    </source>
</evidence>
<proteinExistence type="predicted"/>
<sequence length="1576" mass="170884">MPCSPSASPSNRRGALLDRIQSRLFDGLVLHLNSPSFYKSDGLAMIRQIKNLGGVACARADRPHIILVTLPASYPAYAVLPLSTRPPPMESFRGETSLLQHLARYGTVVGSRRTIGETPKVVLRAEWVDECVERGRVVGADESWGGWEVRGSYDPRICYKPLPLFRLNSITSTRDDRSSAPQSDRGVNRTVEPPKPTFTLRPGLSDSYVPRSRQASPSQVDLPTPAPTPGTCDDMATAPDNLDAGAAAVAAAVPEATGVSGSLVNSQLEGSVGDRTSAGTGTERKATPPHLAEPSAETNPSRTAQEPPSSEQEDIKPDIRGLDPQPATTSTCVAAEQPKQQRQPPKRSRLDEELGPEEKKLKTSRLMSCETEESDMEGIEDETGVAASREQSEGQSETGKSTGEGEGVFSPFGVPIGFHLCLDDAHATAMELLITRLGGGSIAPRHEATFLILPLPPHGLATEPEHRELVASVVNEAERFAVSSELSGGDGRVLAAFEEALRGTEDSRLQAVIRGTRGEPAGGLDPVRHTHQTRDSKLTNGAQTAAKPHFPEVSIVIVGLPPTFPRDLILCLNPRDKRQDTGIRVGGRVLDLIWKCGIVLGEEPPKVEQRRHIVRPEWVRECLRQRELLLQDRNYGGWDIRGSYDPRDISRLPLPSSPPTNPFPRVPDTEDQRPLPPDQIAGRGEHTTPQNSVPTSETEDRSEPPSLRPIPEVDKPSQQMSACYVPRYRSASTDLPVPPHPPPSVDLKRVCTPSDRPNITKSSETTAILNGSLQMPPKLDAGLADTCQPLLLPSRSLGCPLYSGRSPSRIGATPPTKPRMHRPPVDEKTGSKELESEQIEKMTTSMTADPSHDNSVTTSHGSIRSPGLFGSAATTTKATATIDDFFKDPRRIAPIKNSWQQDNILIHRSSGFDKTRNDEAPIKPLDIPSPIIATGQGGAFVTSPVAISPGNGSAQEATSRFATMGYYRAMDPRIKRQDHQTEIEEMEFATVPVGASKCDSVPKQSIKTEDLEQGDKIVLAGVDAGLGIQVTPDSRENEIIDLTDSQPSRTVKSKLAPIFLEPPPRAFKASLRALEPASFTARGSSPGPTVQTERSQPQETSLGRKGRVTPTPFLPTPKVEPLGDPLLCQAAATRRLPTKASSVCPSSHAEFQATRAVIQPQTGKIFHPSGLLPSSFYLAVPEPYKTSLEILITSFGGGCITTADCATYIILSHAGSVGGSALSPGEEQLVNMVEHDPSRAVLSQEWVNACIRAEKLVGLESYRIVAGSVGAMSSGGPTATIERLTRPIRQPESLGVTRGVHGVGRGVHNEEVSFDGIAEEVKAPKVKATNQARHDEEAKAHYQHFEDDEETWDDPAFLEELQAIAEADQDHGSDFEMRTSEVMSGDESESLGDEHESGGLMEDGSHVEGYSAPRECKAVGAKDREVYDWMVRSLKACDRVGSRKQFLNDLSTRCPFGRSCNSTFIRYRSHFERDVPGLKALARPRIRRPRSQRRGMAHRAKISGGVAETRKVKPVGGTQAQAQAEAEAERNAASKGNKRGVPGVGVDVVKDDQDWDDEVEVIPLSQWRKKRPRTTI</sequence>
<dbReference type="Proteomes" id="UP000279259">
    <property type="component" value="Unassembled WGS sequence"/>
</dbReference>
<feature type="region of interest" description="Disordered" evidence="1">
    <location>
        <begin position="803"/>
        <end position="870"/>
    </location>
</feature>